<comment type="caution">
    <text evidence="1">The sequence shown here is derived from an EMBL/GenBank/DDBJ whole genome shotgun (WGS) entry which is preliminary data.</text>
</comment>
<reference evidence="1 2" key="1">
    <citation type="journal article" date="2023" name="Hortic Res">
        <title>Pangenome of water caltrop reveals structural variations and asymmetric subgenome divergence after allopolyploidization.</title>
        <authorList>
            <person name="Zhang X."/>
            <person name="Chen Y."/>
            <person name="Wang L."/>
            <person name="Yuan Y."/>
            <person name="Fang M."/>
            <person name="Shi L."/>
            <person name="Lu R."/>
            <person name="Comes H.P."/>
            <person name="Ma Y."/>
            <person name="Chen Y."/>
            <person name="Huang G."/>
            <person name="Zhou Y."/>
            <person name="Zheng Z."/>
            <person name="Qiu Y."/>
        </authorList>
    </citation>
    <scope>NUCLEOTIDE SEQUENCE [LARGE SCALE GENOMIC DNA]</scope>
    <source>
        <tissue evidence="1">Roots</tissue>
    </source>
</reference>
<dbReference type="AlphaFoldDB" id="A0AAN7QFS1"/>
<evidence type="ECO:0000313" key="2">
    <source>
        <dbReference type="Proteomes" id="UP001345219"/>
    </source>
</evidence>
<dbReference type="EMBL" id="JAXIOK010000007">
    <property type="protein sequence ID" value="KAK4766502.1"/>
    <property type="molecule type" value="Genomic_DNA"/>
</dbReference>
<organism evidence="1 2">
    <name type="scientific">Trapa incisa</name>
    <dbReference type="NCBI Taxonomy" id="236973"/>
    <lineage>
        <taxon>Eukaryota</taxon>
        <taxon>Viridiplantae</taxon>
        <taxon>Streptophyta</taxon>
        <taxon>Embryophyta</taxon>
        <taxon>Tracheophyta</taxon>
        <taxon>Spermatophyta</taxon>
        <taxon>Magnoliopsida</taxon>
        <taxon>eudicotyledons</taxon>
        <taxon>Gunneridae</taxon>
        <taxon>Pentapetalae</taxon>
        <taxon>rosids</taxon>
        <taxon>malvids</taxon>
        <taxon>Myrtales</taxon>
        <taxon>Lythraceae</taxon>
        <taxon>Trapa</taxon>
    </lineage>
</organism>
<dbReference type="Proteomes" id="UP001345219">
    <property type="component" value="Chromosome 7"/>
</dbReference>
<accession>A0AAN7QFS1</accession>
<evidence type="ECO:0000313" key="1">
    <source>
        <dbReference type="EMBL" id="KAK4766502.1"/>
    </source>
</evidence>
<keyword evidence="2" id="KW-1185">Reference proteome</keyword>
<gene>
    <name evidence="1" type="ORF">SAY87_008144</name>
</gene>
<sequence length="72" mass="8165">MVSFCNFKDSGGSELLCGVINASPYRNLLGVDDFDALHHSAHSWLASRRYLTNTCRPLDVLLLGLYFWSRED</sequence>
<protein>
    <submittedName>
        <fullName evidence="1">Uncharacterized protein</fullName>
    </submittedName>
</protein>
<proteinExistence type="predicted"/>
<name>A0AAN7QFS1_9MYRT</name>